<reference evidence="3" key="2">
    <citation type="submission" date="2015-05" db="EMBL/GenBank/DDBJ databases">
        <title>Complete genome sequence of Halanaeroarchaeum sulfurireducens type strain M27-SA2, a sulfate-reducer haloarchaeon from marine anoxic lake Medee.</title>
        <authorList>
            <person name="Messina E."/>
            <person name="Kublanov I.V."/>
            <person name="Toshchakov S."/>
            <person name="Arcadi E."/>
            <person name="La Spada G."/>
            <person name="La Cono V."/>
            <person name="Yakimov M.M."/>
        </authorList>
    </citation>
    <scope>NUCLEOTIDE SEQUENCE [LARGE SCALE GENOMIC DNA]</scope>
    <source>
        <strain evidence="3">M27-SA2</strain>
    </source>
</reference>
<dbReference type="Proteomes" id="UP000060390">
    <property type="component" value="Chromosome"/>
</dbReference>
<evidence type="ECO:0000313" key="4">
    <source>
        <dbReference type="Proteomes" id="UP000069906"/>
    </source>
</evidence>
<dbReference type="Gene3D" id="3.40.30.10">
    <property type="entry name" value="Glutaredoxin"/>
    <property type="match status" value="1"/>
</dbReference>
<dbReference type="InterPro" id="IPR036249">
    <property type="entry name" value="Thioredoxin-like_sf"/>
</dbReference>
<protein>
    <submittedName>
        <fullName evidence="1">Thioredoxin domain protein</fullName>
    </submittedName>
</protein>
<sequence length="123" mass="13584">MDSMHPTPDWDADAHQDVVDAFAALDDAVITVWGADWCPDTRDELPPFAAALDAAGFDEARIEQIEVDSEKTGKGTEEYGIEYIPSIVVEREDEEIARFVESEPVPAAVHLASQFSDVDPEDY</sequence>
<dbReference type="OrthoDB" id="195058at2157"/>
<proteinExistence type="predicted"/>
<dbReference type="HOGENOM" id="CLU_135995_0_0_2"/>
<dbReference type="RefSeq" id="WP_050048751.1">
    <property type="nucleotide sequence ID" value="NZ_CP008874.1"/>
</dbReference>
<reference evidence="1 4" key="1">
    <citation type="journal article" date="2015" name="ISME J.">
        <title>Elemental sulfur and acetate can support life of a novel strictly anaerobic haloarchaeon.</title>
        <authorList>
            <person name="Sorokin D.Y."/>
            <person name="Kublanov I.V."/>
            <person name="Gavrilov S.N."/>
            <person name="Rojo D."/>
            <person name="Roman P."/>
            <person name="Golyshin P.N."/>
            <person name="Slepak V.Z."/>
            <person name="Smedile F."/>
            <person name="Ferrer M."/>
            <person name="Messina E."/>
            <person name="La Cono V."/>
            <person name="Yakimov M.M."/>
        </authorList>
    </citation>
    <scope>NUCLEOTIDE SEQUENCE [LARGE SCALE GENOMIC DNA]</scope>
    <source>
        <strain evidence="1 4">HSR2</strain>
    </source>
</reference>
<dbReference type="STRING" id="1604004.HLASA_1570"/>
<dbReference type="AlphaFoldDB" id="A0A0F7PA78"/>
<gene>
    <name evidence="2" type="ORF">HLASA_1570</name>
    <name evidence="1" type="ORF">HLASF_1583</name>
</gene>
<evidence type="ECO:0000313" key="2">
    <source>
        <dbReference type="EMBL" id="ALG82455.1"/>
    </source>
</evidence>
<dbReference type="EMBL" id="CP008874">
    <property type="protein sequence ID" value="AKH98061.1"/>
    <property type="molecule type" value="Genomic_DNA"/>
</dbReference>
<dbReference type="SUPFAM" id="SSF52833">
    <property type="entry name" value="Thioredoxin-like"/>
    <property type="match status" value="1"/>
</dbReference>
<dbReference type="Proteomes" id="UP000069906">
    <property type="component" value="Chromosome"/>
</dbReference>
<evidence type="ECO:0000313" key="1">
    <source>
        <dbReference type="EMBL" id="AKH98061.1"/>
    </source>
</evidence>
<accession>A0A0F7PA78</accession>
<dbReference type="KEGG" id="hsu:HLASF_1583"/>
<dbReference type="EMBL" id="CP011564">
    <property type="protein sequence ID" value="ALG82455.1"/>
    <property type="molecule type" value="Genomic_DNA"/>
</dbReference>
<keyword evidence="4" id="KW-1185">Reference proteome</keyword>
<reference evidence="2 3" key="3">
    <citation type="journal article" date="2016" name="Stand. Genomic Sci.">
        <title>Complete genome sequence of 'Halanaeroarchaeum sulfurireducens' M27-SA2, a sulfur-reducing and acetate-oxidizing haloarchaeon from the deep-sea hypersaline anoxic lake Medee.</title>
        <authorList>
            <person name="Messina E."/>
            <person name="Sorokin D.Y."/>
            <person name="Kublanov I.V."/>
            <person name="Toshchakov S."/>
            <person name="Lopatina A."/>
            <person name="Arcadi E."/>
            <person name="Smedile F."/>
            <person name="La Spada G."/>
            <person name="La Cono V."/>
            <person name="Yakimov M.M."/>
        </authorList>
    </citation>
    <scope>NUCLEOTIDE SEQUENCE [LARGE SCALE GENOMIC DNA]</scope>
    <source>
        <strain evidence="2 3">M27-SA2</strain>
    </source>
</reference>
<organism evidence="1 4">
    <name type="scientific">Halanaeroarchaeum sulfurireducens</name>
    <dbReference type="NCBI Taxonomy" id="1604004"/>
    <lineage>
        <taxon>Archaea</taxon>
        <taxon>Methanobacteriati</taxon>
        <taxon>Methanobacteriota</taxon>
        <taxon>Stenosarchaea group</taxon>
        <taxon>Halobacteria</taxon>
        <taxon>Halobacteriales</taxon>
        <taxon>Halobacteriaceae</taxon>
        <taxon>Halanaeroarchaeum</taxon>
    </lineage>
</organism>
<name>A0A0F7PA78_9EURY</name>
<dbReference type="KEGG" id="hsf:HLASA_1570"/>
<dbReference type="GeneID" id="26010908"/>
<evidence type="ECO:0000313" key="3">
    <source>
        <dbReference type="Proteomes" id="UP000060390"/>
    </source>
</evidence>